<evidence type="ECO:0000313" key="2">
    <source>
        <dbReference type="Proteomes" id="UP000828048"/>
    </source>
</evidence>
<evidence type="ECO:0000313" key="1">
    <source>
        <dbReference type="EMBL" id="KAH7856762.1"/>
    </source>
</evidence>
<gene>
    <name evidence="1" type="ORF">Vadar_005368</name>
</gene>
<protein>
    <submittedName>
        <fullName evidence="1">Uncharacterized protein</fullName>
    </submittedName>
</protein>
<proteinExistence type="predicted"/>
<comment type="caution">
    <text evidence="1">The sequence shown here is derived from an EMBL/GenBank/DDBJ whole genome shotgun (WGS) entry which is preliminary data.</text>
</comment>
<keyword evidence="2" id="KW-1185">Reference proteome</keyword>
<dbReference type="Proteomes" id="UP000828048">
    <property type="component" value="Chromosome 3"/>
</dbReference>
<accession>A0ACB7YU62</accession>
<dbReference type="EMBL" id="CM037153">
    <property type="protein sequence ID" value="KAH7856762.1"/>
    <property type="molecule type" value="Genomic_DNA"/>
</dbReference>
<sequence>MDYKKVANSGLKFRQLYGGFQDVVVPEMYVENTTCRVLTMQWVEASSTNYRQGCYKGVFQDVVAKGVRNISFGDLLGNLGTTMFIPVEDPSSNLLVLDVVF</sequence>
<organism evidence="1 2">
    <name type="scientific">Vaccinium darrowii</name>
    <dbReference type="NCBI Taxonomy" id="229202"/>
    <lineage>
        <taxon>Eukaryota</taxon>
        <taxon>Viridiplantae</taxon>
        <taxon>Streptophyta</taxon>
        <taxon>Embryophyta</taxon>
        <taxon>Tracheophyta</taxon>
        <taxon>Spermatophyta</taxon>
        <taxon>Magnoliopsida</taxon>
        <taxon>eudicotyledons</taxon>
        <taxon>Gunneridae</taxon>
        <taxon>Pentapetalae</taxon>
        <taxon>asterids</taxon>
        <taxon>Ericales</taxon>
        <taxon>Ericaceae</taxon>
        <taxon>Vaccinioideae</taxon>
        <taxon>Vaccinieae</taxon>
        <taxon>Vaccinium</taxon>
    </lineage>
</organism>
<reference evidence="1 2" key="1">
    <citation type="journal article" date="2021" name="Hortic Res">
        <title>High-quality reference genome and annotation aids understanding of berry development for evergreen blueberry (Vaccinium darrowii).</title>
        <authorList>
            <person name="Yu J."/>
            <person name="Hulse-Kemp A.M."/>
            <person name="Babiker E."/>
            <person name="Staton M."/>
        </authorList>
    </citation>
    <scope>NUCLEOTIDE SEQUENCE [LARGE SCALE GENOMIC DNA]</scope>
    <source>
        <strain evidence="2">cv. NJ 8807/NJ 8810</strain>
        <tissue evidence="1">Young leaf</tissue>
    </source>
</reference>
<name>A0ACB7YU62_9ERIC</name>